<evidence type="ECO:0000313" key="1">
    <source>
        <dbReference type="EMBL" id="CAG8496409.1"/>
    </source>
</evidence>
<name>A0A9N9EYF1_9GLOM</name>
<comment type="caution">
    <text evidence="1">The sequence shown here is derived from an EMBL/GenBank/DDBJ whole genome shotgun (WGS) entry which is preliminary data.</text>
</comment>
<protein>
    <submittedName>
        <fullName evidence="1">8900_t:CDS:1</fullName>
    </submittedName>
</protein>
<dbReference type="AlphaFoldDB" id="A0A9N9EYF1"/>
<dbReference type="EMBL" id="CAJVPZ010001626">
    <property type="protein sequence ID" value="CAG8496409.1"/>
    <property type="molecule type" value="Genomic_DNA"/>
</dbReference>
<reference evidence="1" key="1">
    <citation type="submission" date="2021-06" db="EMBL/GenBank/DDBJ databases">
        <authorList>
            <person name="Kallberg Y."/>
            <person name="Tangrot J."/>
            <person name="Rosling A."/>
        </authorList>
    </citation>
    <scope>NUCLEOTIDE SEQUENCE</scope>
    <source>
        <strain evidence="1">IN212</strain>
    </source>
</reference>
<feature type="non-terminal residue" evidence="1">
    <location>
        <position position="103"/>
    </location>
</feature>
<sequence>SDPSKFQLPKYATTNFANSPFKESTEFVPDKITQFSIERSCDFIKNYTLNENTPNKAEDKSFPKAINAIAITPNCDVKELDEKFLECLKWETIGVVPDLEVEA</sequence>
<evidence type="ECO:0000313" key="2">
    <source>
        <dbReference type="Proteomes" id="UP000789396"/>
    </source>
</evidence>
<dbReference type="OrthoDB" id="2421350at2759"/>
<gene>
    <name evidence="1" type="ORF">RFULGI_LOCUS2226</name>
</gene>
<accession>A0A9N9EYF1</accession>
<dbReference type="Proteomes" id="UP000789396">
    <property type="component" value="Unassembled WGS sequence"/>
</dbReference>
<proteinExistence type="predicted"/>
<organism evidence="1 2">
    <name type="scientific">Racocetra fulgida</name>
    <dbReference type="NCBI Taxonomy" id="60492"/>
    <lineage>
        <taxon>Eukaryota</taxon>
        <taxon>Fungi</taxon>
        <taxon>Fungi incertae sedis</taxon>
        <taxon>Mucoromycota</taxon>
        <taxon>Glomeromycotina</taxon>
        <taxon>Glomeromycetes</taxon>
        <taxon>Diversisporales</taxon>
        <taxon>Gigasporaceae</taxon>
        <taxon>Racocetra</taxon>
    </lineage>
</organism>
<keyword evidence="2" id="KW-1185">Reference proteome</keyword>